<keyword evidence="1" id="KW-1133">Transmembrane helix</keyword>
<organism evidence="3 4">
    <name type="scientific">Ciona intestinalis</name>
    <name type="common">Transparent sea squirt</name>
    <name type="synonym">Ascidia intestinalis</name>
    <dbReference type="NCBI Taxonomy" id="7719"/>
    <lineage>
        <taxon>Eukaryota</taxon>
        <taxon>Metazoa</taxon>
        <taxon>Chordata</taxon>
        <taxon>Tunicata</taxon>
        <taxon>Ascidiacea</taxon>
        <taxon>Phlebobranchia</taxon>
        <taxon>Cionidae</taxon>
        <taxon>Ciona</taxon>
    </lineage>
</organism>
<reference evidence="3" key="3">
    <citation type="submission" date="2025-08" db="UniProtKB">
        <authorList>
            <consortium name="Ensembl"/>
        </authorList>
    </citation>
    <scope>IDENTIFICATION</scope>
</reference>
<dbReference type="PANTHER" id="PTHR11161">
    <property type="entry name" value="O-ACYLTRANSFERASE"/>
    <property type="match status" value="1"/>
</dbReference>
<evidence type="ECO:0000313" key="3">
    <source>
        <dbReference type="Ensembl" id="ENSCINP00000032331.1"/>
    </source>
</evidence>
<dbReference type="InterPro" id="IPR006621">
    <property type="entry name" value="Nose-resist-to-fluoxetine_N"/>
</dbReference>
<evidence type="ECO:0000259" key="2">
    <source>
        <dbReference type="SMART" id="SM00703"/>
    </source>
</evidence>
<keyword evidence="1" id="KW-0472">Membrane</keyword>
<dbReference type="PANTHER" id="PTHR11161:SF0">
    <property type="entry name" value="O-ACYLTRANSFERASE LIKE PROTEIN"/>
    <property type="match status" value="1"/>
</dbReference>
<proteinExistence type="predicted"/>
<evidence type="ECO:0000313" key="4">
    <source>
        <dbReference type="Proteomes" id="UP000008144"/>
    </source>
</evidence>
<reference evidence="4" key="1">
    <citation type="journal article" date="2002" name="Science">
        <title>The draft genome of Ciona intestinalis: insights into chordate and vertebrate origins.</title>
        <authorList>
            <person name="Dehal P."/>
            <person name="Satou Y."/>
            <person name="Campbell R.K."/>
            <person name="Chapman J."/>
            <person name="Degnan B."/>
            <person name="De Tomaso A."/>
            <person name="Davidson B."/>
            <person name="Di Gregorio A."/>
            <person name="Gelpke M."/>
            <person name="Goodstein D.M."/>
            <person name="Harafuji N."/>
            <person name="Hastings K.E."/>
            <person name="Ho I."/>
            <person name="Hotta K."/>
            <person name="Huang W."/>
            <person name="Kawashima T."/>
            <person name="Lemaire P."/>
            <person name="Martinez D."/>
            <person name="Meinertzhagen I.A."/>
            <person name="Necula S."/>
            <person name="Nonaka M."/>
            <person name="Putnam N."/>
            <person name="Rash S."/>
            <person name="Saiga H."/>
            <person name="Satake M."/>
            <person name="Terry A."/>
            <person name="Yamada L."/>
            <person name="Wang H.G."/>
            <person name="Awazu S."/>
            <person name="Azumi K."/>
            <person name="Boore J."/>
            <person name="Branno M."/>
            <person name="Chin-Bow S."/>
            <person name="DeSantis R."/>
            <person name="Doyle S."/>
            <person name="Francino P."/>
            <person name="Keys D.N."/>
            <person name="Haga S."/>
            <person name="Hayashi H."/>
            <person name="Hino K."/>
            <person name="Imai K.S."/>
            <person name="Inaba K."/>
            <person name="Kano S."/>
            <person name="Kobayashi K."/>
            <person name="Kobayashi M."/>
            <person name="Lee B.I."/>
            <person name="Makabe K.W."/>
            <person name="Manohar C."/>
            <person name="Matassi G."/>
            <person name="Medina M."/>
            <person name="Mochizuki Y."/>
            <person name="Mount S."/>
            <person name="Morishita T."/>
            <person name="Miura S."/>
            <person name="Nakayama A."/>
            <person name="Nishizaka S."/>
            <person name="Nomoto H."/>
            <person name="Ohta F."/>
            <person name="Oishi K."/>
            <person name="Rigoutsos I."/>
            <person name="Sano M."/>
            <person name="Sasaki A."/>
            <person name="Sasakura Y."/>
            <person name="Shoguchi E."/>
            <person name="Shin-i T."/>
            <person name="Spagnuolo A."/>
            <person name="Stainier D."/>
            <person name="Suzuki M.M."/>
            <person name="Tassy O."/>
            <person name="Takatori N."/>
            <person name="Tokuoka M."/>
            <person name="Yagi K."/>
            <person name="Yoshizaki F."/>
            <person name="Wada S."/>
            <person name="Zhang C."/>
            <person name="Hyatt P.D."/>
            <person name="Larimer F."/>
            <person name="Detter C."/>
            <person name="Doggett N."/>
            <person name="Glavina T."/>
            <person name="Hawkins T."/>
            <person name="Richardson P."/>
            <person name="Lucas S."/>
            <person name="Kohara Y."/>
            <person name="Levine M."/>
            <person name="Satoh N."/>
            <person name="Rokhsar D.S."/>
        </authorList>
    </citation>
    <scope>NUCLEOTIDE SEQUENCE [LARGE SCALE GENOMIC DNA]</scope>
</reference>
<name>H2XRP7_CIOIN</name>
<dbReference type="SMART" id="SM00703">
    <property type="entry name" value="NRF"/>
    <property type="match status" value="1"/>
</dbReference>
<reference evidence="3" key="2">
    <citation type="journal article" date="2008" name="Genome Biol.">
        <title>Improved genome assembly and evidence-based global gene model set for the chordate Ciona intestinalis: new insight into intron and operon populations.</title>
        <authorList>
            <person name="Satou Y."/>
            <person name="Mineta K."/>
            <person name="Ogasawara M."/>
            <person name="Sasakura Y."/>
            <person name="Shoguchi E."/>
            <person name="Ueno K."/>
            <person name="Yamada L."/>
            <person name="Matsumoto J."/>
            <person name="Wasserscheid J."/>
            <person name="Dewar K."/>
            <person name="Wiley G.B."/>
            <person name="Macmil S.L."/>
            <person name="Roe B.A."/>
            <person name="Zeller R.W."/>
            <person name="Hastings K.E."/>
            <person name="Lemaire P."/>
            <person name="Lindquist E."/>
            <person name="Endo T."/>
            <person name="Hotta K."/>
            <person name="Inaba K."/>
        </authorList>
    </citation>
    <scope>NUCLEOTIDE SEQUENCE [LARGE SCALE GENOMIC DNA]</scope>
    <source>
        <strain evidence="3">wild type</strain>
    </source>
</reference>
<accession>H2XRP7</accession>
<feature type="transmembrane region" description="Helical" evidence="1">
    <location>
        <begin position="144"/>
        <end position="166"/>
    </location>
</feature>
<dbReference type="GeneTree" id="ENSGT00530000063340"/>
<dbReference type="EMBL" id="EAAA01000464">
    <property type="status" value="NOT_ANNOTATED_CDS"/>
    <property type="molecule type" value="Genomic_DNA"/>
</dbReference>
<dbReference type="InterPro" id="IPR052728">
    <property type="entry name" value="O2_lipid_transport_reg"/>
</dbReference>
<dbReference type="AlphaFoldDB" id="H2XRP7"/>
<sequence length="187" mass="21159">MLDQIAKYDEEVQQCLCQWRIVLEDATNVSSNGVYALQMLDSWAIPESGILEGNIRWAGHYYECWKSRGPYVSGKWCNTYMGKQRPVEHPGIPLAMSWGSCFPISCTDTAVATIIEELTSMVILPEIIETSCPLPITRIDTIDIIAMVICCLFLVLVIVGTAYEFYTNNSVQSVRYQDHSTNKPHRK</sequence>
<dbReference type="Proteomes" id="UP000008144">
    <property type="component" value="Chromosome 10"/>
</dbReference>
<keyword evidence="4" id="KW-1185">Reference proteome</keyword>
<dbReference type="HOGENOM" id="CLU_1450746_0_0_1"/>
<dbReference type="Ensembl" id="ENSCINT00000030574.1">
    <property type="protein sequence ID" value="ENSCINP00000032331.1"/>
    <property type="gene ID" value="ENSCING00000018078.1"/>
</dbReference>
<dbReference type="InParanoid" id="H2XRP7"/>
<reference evidence="3" key="4">
    <citation type="submission" date="2025-09" db="UniProtKB">
        <authorList>
            <consortium name="Ensembl"/>
        </authorList>
    </citation>
    <scope>IDENTIFICATION</scope>
</reference>
<keyword evidence="1" id="KW-0812">Transmembrane</keyword>
<dbReference type="Pfam" id="PF20146">
    <property type="entry name" value="NRF"/>
    <property type="match status" value="1"/>
</dbReference>
<feature type="domain" description="Nose resistant-to-fluoxetine protein N-terminal" evidence="2">
    <location>
        <begin position="12"/>
        <end position="134"/>
    </location>
</feature>
<evidence type="ECO:0000256" key="1">
    <source>
        <dbReference type="SAM" id="Phobius"/>
    </source>
</evidence>
<protein>
    <recommendedName>
        <fullName evidence="2">Nose resistant-to-fluoxetine protein N-terminal domain-containing protein</fullName>
    </recommendedName>
</protein>